<proteinExistence type="predicted"/>
<reference evidence="1" key="2">
    <citation type="journal article" date="2007" name="Science">
        <title>Draft genome sequence of the sexually transmitted pathogen Trichomonas vaginalis.</title>
        <authorList>
            <person name="Carlton J.M."/>
            <person name="Hirt R.P."/>
            <person name="Silva J.C."/>
            <person name="Delcher A.L."/>
            <person name="Schatz M."/>
            <person name="Zhao Q."/>
            <person name="Wortman J.R."/>
            <person name="Bidwell S.L."/>
            <person name="Alsmark U.C.M."/>
            <person name="Besteiro S."/>
            <person name="Sicheritz-Ponten T."/>
            <person name="Noel C.J."/>
            <person name="Dacks J.B."/>
            <person name="Foster P.G."/>
            <person name="Simillion C."/>
            <person name="Van de Peer Y."/>
            <person name="Miranda-Saavedra D."/>
            <person name="Barton G.J."/>
            <person name="Westrop G.D."/>
            <person name="Mueller S."/>
            <person name="Dessi D."/>
            <person name="Fiori P.L."/>
            <person name="Ren Q."/>
            <person name="Paulsen I."/>
            <person name="Zhang H."/>
            <person name="Bastida-Corcuera F.D."/>
            <person name="Simoes-Barbosa A."/>
            <person name="Brown M.T."/>
            <person name="Hayes R.D."/>
            <person name="Mukherjee M."/>
            <person name="Okumura C.Y."/>
            <person name="Schneider R."/>
            <person name="Smith A.J."/>
            <person name="Vanacova S."/>
            <person name="Villalvazo M."/>
            <person name="Haas B.J."/>
            <person name="Pertea M."/>
            <person name="Feldblyum T.V."/>
            <person name="Utterback T.R."/>
            <person name="Shu C.L."/>
            <person name="Osoegawa K."/>
            <person name="de Jong P.J."/>
            <person name="Hrdy I."/>
            <person name="Horvathova L."/>
            <person name="Zubacova Z."/>
            <person name="Dolezal P."/>
            <person name="Malik S.B."/>
            <person name="Logsdon J.M. Jr."/>
            <person name="Henze K."/>
            <person name="Gupta A."/>
            <person name="Wang C.C."/>
            <person name="Dunne R.L."/>
            <person name="Upcroft J.A."/>
            <person name="Upcroft P."/>
            <person name="White O."/>
            <person name="Salzberg S.L."/>
            <person name="Tang P."/>
            <person name="Chiu C.-H."/>
            <person name="Lee Y.-S."/>
            <person name="Embley T.M."/>
            <person name="Coombs G.H."/>
            <person name="Mottram J.C."/>
            <person name="Tachezy J."/>
            <person name="Fraser-Liggett C.M."/>
            <person name="Johnson P.J."/>
        </authorList>
    </citation>
    <scope>NUCLEOTIDE SEQUENCE [LARGE SCALE GENOMIC DNA]</scope>
    <source>
        <strain evidence="1">G3</strain>
    </source>
</reference>
<evidence type="ECO:0000313" key="2">
    <source>
        <dbReference type="Proteomes" id="UP000001542"/>
    </source>
</evidence>
<dbReference type="AlphaFoldDB" id="A2FG46"/>
<dbReference type="KEGG" id="tva:4753890"/>
<dbReference type="RefSeq" id="XP_001309053.1">
    <property type="nucleotide sequence ID" value="XM_001309052.1"/>
</dbReference>
<reference evidence="1" key="1">
    <citation type="submission" date="2006-10" db="EMBL/GenBank/DDBJ databases">
        <authorList>
            <person name="Amadeo P."/>
            <person name="Zhao Q."/>
            <person name="Wortman J."/>
            <person name="Fraser-Liggett C."/>
            <person name="Carlton J."/>
        </authorList>
    </citation>
    <scope>NUCLEOTIDE SEQUENCE</scope>
    <source>
        <strain evidence="1">G3</strain>
    </source>
</reference>
<dbReference type="SMR" id="A2FG46"/>
<gene>
    <name evidence="1" type="ORF">TVAG_446230</name>
</gene>
<dbReference type="Proteomes" id="UP000001542">
    <property type="component" value="Unassembled WGS sequence"/>
</dbReference>
<dbReference type="VEuPathDB" id="TrichDB:TVAG_446230"/>
<protein>
    <submittedName>
        <fullName evidence="1">Uncharacterized protein</fullName>
    </submittedName>
</protein>
<accession>A2FG46</accession>
<keyword evidence="2" id="KW-1185">Reference proteome</keyword>
<organism evidence="1 2">
    <name type="scientific">Trichomonas vaginalis (strain ATCC PRA-98 / G3)</name>
    <dbReference type="NCBI Taxonomy" id="412133"/>
    <lineage>
        <taxon>Eukaryota</taxon>
        <taxon>Metamonada</taxon>
        <taxon>Parabasalia</taxon>
        <taxon>Trichomonadida</taxon>
        <taxon>Trichomonadidae</taxon>
        <taxon>Trichomonas</taxon>
    </lineage>
</organism>
<evidence type="ECO:0000313" key="1">
    <source>
        <dbReference type="EMBL" id="EAX96123.1"/>
    </source>
</evidence>
<dbReference type="EMBL" id="DS113773">
    <property type="protein sequence ID" value="EAX96123.1"/>
    <property type="molecule type" value="Genomic_DNA"/>
</dbReference>
<dbReference type="VEuPathDB" id="TrichDB:TVAGG3_0004120"/>
<sequence>MKPTFNQATSSMQVIPWKDDFYLALNTYNTISFFTSNGQRILSKNLKPNSIIRYIPSGFLLFDPQNVVGQNVHFDIIKFTPVDNYDLYLRSCENSMWNEATKLQEIYNFDSDIFHKFFVQKNELNRRIIDEHLRVIKDKEFVYNFILENSSISSDIEAAMINEGLKIKPNDLKLLQTRERLRIFTNFPRTSFMQTEWNDFKRSDMRETLQKLSKNQMFKDISIIFQESTEVTEQEKIDIINHISPFIPPEEYECLMPNNVEYFKKKSFEIDEKIGQTDILCRFLKIGASRFPKELSDLYQSSLSFDEFVCNATDFGAVRKISFSDFLNMTDEEKLYIYISGCSNGLEAKEIIERHCINYNIEILSNLLSNILSDSSKIFKASSTKERIKYVAQILEMFPTKSSLAEKLINNSTILLDDQNIAAIEQSLYFLNEATKDILRLLKLNNLISKPKTYNQITPELILSIGESLLNSKYLSLSNWSIFPKSAKRFHIDLNSLTFRAMLYLKEYERIVITDNEIDICLEYCDKLIRNAKSCSLSDEYLSNTVLILGMIPADIQPQKVKKIFNRIGIYDAFSELDSTISPSIIDATQDKTNLLLNILDRKTNSQNLRENNSKAKSICKKLNDIDIIMVNDYFANKAVELNDIDFGVEFINACINESTLISYLSNENWNDSDKKVSIIDDCIKSCSPMNLGKFIECKEKYLRINDVNDANLMKFIVDTENSAACNFAKSKLTQQLPVIVSNIHDLEQFEKTVKSLEAKRLISSKERNELYFGFISKLKTSKEVYDAVNNLSENIDLTDELIDRFCCGFVSSNYGEFNFDYSAKELIGNWPELGLNFNLLISLLQQLKKRNILKKDIALDIALTSFKMKDDSLRNNAKLWSEILDEENEMILLEKTKDFGYSLASNKENVVKKATQMISSNEDLPASAIEQIIERKEVDVFVDTPRYEQIVSSIKCPKQLKNVVSCLKEIDRKDDIARLATNYFGIPDALSQNTEDVTDLVFHLLKI</sequence>
<name>A2FG46_TRIV3</name>
<dbReference type="InParanoid" id="A2FG46"/>